<dbReference type="KEGG" id="cyp:PCC8801_3484"/>
<proteinExistence type="predicted"/>
<protein>
    <submittedName>
        <fullName evidence="1">Uncharacterized protein</fullName>
    </submittedName>
</protein>
<evidence type="ECO:0000313" key="1">
    <source>
        <dbReference type="EMBL" id="ACK67449.1"/>
    </source>
</evidence>
<reference evidence="2" key="1">
    <citation type="journal article" date="2011" name="MBio">
        <title>Novel metabolic attributes of the genus Cyanothece, comprising a group of unicellular nitrogen-fixing Cyanobacteria.</title>
        <authorList>
            <person name="Bandyopadhyay A."/>
            <person name="Elvitigala T."/>
            <person name="Welsh E."/>
            <person name="Stockel J."/>
            <person name="Liberton M."/>
            <person name="Min H."/>
            <person name="Sherman L.A."/>
            <person name="Pakrasi H.B."/>
        </authorList>
    </citation>
    <scope>NUCLEOTIDE SEQUENCE [LARGE SCALE GENOMIC DNA]</scope>
    <source>
        <strain evidence="2">PCC 8801</strain>
    </source>
</reference>
<dbReference type="EMBL" id="CP001287">
    <property type="protein sequence ID" value="ACK67449.1"/>
    <property type="molecule type" value="Genomic_DNA"/>
</dbReference>
<keyword evidence="2" id="KW-1185">Reference proteome</keyword>
<dbReference type="STRING" id="41431.PCC8801_3484"/>
<organism evidence="1 2">
    <name type="scientific">Rippkaea orientalis (strain PCC 8801 / RF-1)</name>
    <name type="common">Cyanothece sp. (strain PCC 8801)</name>
    <dbReference type="NCBI Taxonomy" id="41431"/>
    <lineage>
        <taxon>Bacteria</taxon>
        <taxon>Bacillati</taxon>
        <taxon>Cyanobacteriota</taxon>
        <taxon>Cyanophyceae</taxon>
        <taxon>Oscillatoriophycideae</taxon>
        <taxon>Chroococcales</taxon>
        <taxon>Aphanothecaceae</taxon>
        <taxon>Rippkaea</taxon>
        <taxon>Rippkaea orientalis</taxon>
    </lineage>
</organism>
<dbReference type="OrthoDB" id="4869430at2"/>
<dbReference type="Proteomes" id="UP000008204">
    <property type="component" value="Chromosome"/>
</dbReference>
<dbReference type="HOGENOM" id="CLU_177665_1_0_3"/>
<dbReference type="eggNOG" id="ENOG5032ZI7">
    <property type="taxonomic scope" value="Bacteria"/>
</dbReference>
<dbReference type="RefSeq" id="WP_012596708.1">
    <property type="nucleotide sequence ID" value="NC_011726.1"/>
</dbReference>
<gene>
    <name evidence="1" type="ordered locus">PCC8801_3484</name>
</gene>
<evidence type="ECO:0000313" key="2">
    <source>
        <dbReference type="Proteomes" id="UP000008204"/>
    </source>
</evidence>
<dbReference type="AlphaFoldDB" id="B7K0G5"/>
<sequence length="75" mass="8362">MSIIVTGRVEQQGFGLGTWALVTEEGETYELKDPPAELSQPHPQVKIEGIIREDIMTIAMIGPVLEINRFEVIEP</sequence>
<name>B7K0G5_RIPO1</name>
<accession>B7K0G5</accession>